<protein>
    <recommendedName>
        <fullName evidence="7 8">UDP-N-acetylmuramoylalanine--D-glutamate ligase</fullName>
        <ecNumber evidence="7 8">6.3.2.9</ecNumber>
    </recommendedName>
    <alternativeName>
        <fullName evidence="7">D-glutamic acid-adding enzyme</fullName>
    </alternativeName>
    <alternativeName>
        <fullName evidence="7">UDP-N-acetylmuramoyl-L-alanyl-D-glutamate synthetase</fullName>
    </alternativeName>
</protein>
<evidence type="ECO:0000256" key="1">
    <source>
        <dbReference type="ARBA" id="ARBA00004496"/>
    </source>
</evidence>
<evidence type="ECO:0000256" key="3">
    <source>
        <dbReference type="ARBA" id="ARBA00022490"/>
    </source>
</evidence>
<dbReference type="GO" id="GO:0005737">
    <property type="term" value="C:cytoplasm"/>
    <property type="evidence" value="ECO:0007669"/>
    <property type="project" value="UniProtKB-SubCell"/>
</dbReference>
<keyword evidence="7 8" id="KW-0133">Cell shape</keyword>
<evidence type="ECO:0000259" key="9">
    <source>
        <dbReference type="Pfam" id="PF02875"/>
    </source>
</evidence>
<comment type="similarity">
    <text evidence="7">Belongs to the MurCDEF family.</text>
</comment>
<dbReference type="Pfam" id="PF02875">
    <property type="entry name" value="Mur_ligase_C"/>
    <property type="match status" value="1"/>
</dbReference>
<feature type="domain" description="Mur ligase central" evidence="10">
    <location>
        <begin position="116"/>
        <end position="283"/>
    </location>
</feature>
<comment type="catalytic activity">
    <reaction evidence="7 8">
        <text>UDP-N-acetyl-alpha-D-muramoyl-L-alanine + D-glutamate + ATP = UDP-N-acetyl-alpha-D-muramoyl-L-alanyl-D-glutamate + ADP + phosphate + H(+)</text>
        <dbReference type="Rhea" id="RHEA:16429"/>
        <dbReference type="ChEBI" id="CHEBI:15378"/>
        <dbReference type="ChEBI" id="CHEBI:29986"/>
        <dbReference type="ChEBI" id="CHEBI:30616"/>
        <dbReference type="ChEBI" id="CHEBI:43474"/>
        <dbReference type="ChEBI" id="CHEBI:83898"/>
        <dbReference type="ChEBI" id="CHEBI:83900"/>
        <dbReference type="ChEBI" id="CHEBI:456216"/>
        <dbReference type="EC" id="6.3.2.9"/>
    </reaction>
</comment>
<keyword evidence="3 7" id="KW-0963">Cytoplasm</keyword>
<comment type="subcellular location">
    <subcellularLocation>
        <location evidence="1 7 8">Cytoplasm</location>
    </subcellularLocation>
</comment>
<keyword evidence="7 8" id="KW-0961">Cell wall biogenesis/degradation</keyword>
<dbReference type="EC" id="6.3.2.9" evidence="7 8"/>
<keyword evidence="7 8" id="KW-0131">Cell cycle</keyword>
<dbReference type="Gene3D" id="3.90.190.20">
    <property type="entry name" value="Mur ligase, C-terminal domain"/>
    <property type="match status" value="1"/>
</dbReference>
<dbReference type="GO" id="GO:0008360">
    <property type="term" value="P:regulation of cell shape"/>
    <property type="evidence" value="ECO:0007669"/>
    <property type="project" value="UniProtKB-KW"/>
</dbReference>
<comment type="pathway">
    <text evidence="2 7 8">Cell wall biogenesis; peptidoglycan biosynthesis.</text>
</comment>
<dbReference type="Gene3D" id="3.40.1190.10">
    <property type="entry name" value="Mur-like, catalytic domain"/>
    <property type="match status" value="1"/>
</dbReference>
<accession>A0A2X0V4B0</accession>
<dbReference type="InterPro" id="IPR013221">
    <property type="entry name" value="Mur_ligase_cen"/>
</dbReference>
<dbReference type="AlphaFoldDB" id="A0A2X0V4B0"/>
<evidence type="ECO:0000313" key="11">
    <source>
        <dbReference type="EMBL" id="SPT69354.1"/>
    </source>
</evidence>
<dbReference type="InterPro" id="IPR036615">
    <property type="entry name" value="Mur_ligase_C_dom_sf"/>
</dbReference>
<dbReference type="PANTHER" id="PTHR43692:SF1">
    <property type="entry name" value="UDP-N-ACETYLMURAMOYLALANINE--D-GLUTAMATE LIGASE"/>
    <property type="match status" value="1"/>
</dbReference>
<dbReference type="GO" id="GO:0008764">
    <property type="term" value="F:UDP-N-acetylmuramoylalanine-D-glutamate ligase activity"/>
    <property type="evidence" value="ECO:0007669"/>
    <property type="project" value="UniProtKB-UniRule"/>
</dbReference>
<dbReference type="HAMAP" id="MF_00639">
    <property type="entry name" value="MurD"/>
    <property type="match status" value="1"/>
</dbReference>
<evidence type="ECO:0000256" key="2">
    <source>
        <dbReference type="ARBA" id="ARBA00004752"/>
    </source>
</evidence>
<dbReference type="SUPFAM" id="SSF53244">
    <property type="entry name" value="MurD-like peptide ligases, peptide-binding domain"/>
    <property type="match status" value="1"/>
</dbReference>
<evidence type="ECO:0000256" key="4">
    <source>
        <dbReference type="ARBA" id="ARBA00022598"/>
    </source>
</evidence>
<reference evidence="11 12" key="1">
    <citation type="submission" date="2018-06" db="EMBL/GenBank/DDBJ databases">
        <authorList>
            <consortium name="Pathogen Informatics"/>
            <person name="Doyle S."/>
        </authorList>
    </citation>
    <scope>NUCLEOTIDE SEQUENCE [LARGE SCALE GENOMIC DNA]</scope>
    <source>
        <strain evidence="11 12">NCTC13093</strain>
    </source>
</reference>
<keyword evidence="4 7" id="KW-0436">Ligase</keyword>
<organism evidence="11 12">
    <name type="scientific">Anaerobiospirillum thomasii</name>
    <dbReference type="NCBI Taxonomy" id="179995"/>
    <lineage>
        <taxon>Bacteria</taxon>
        <taxon>Pseudomonadati</taxon>
        <taxon>Pseudomonadota</taxon>
        <taxon>Gammaproteobacteria</taxon>
        <taxon>Aeromonadales</taxon>
        <taxon>Succinivibrionaceae</taxon>
        <taxon>Anaerobiospirillum</taxon>
    </lineage>
</organism>
<dbReference type="InterPro" id="IPR004101">
    <property type="entry name" value="Mur_ligase_C"/>
</dbReference>
<dbReference type="RefSeq" id="WP_113743536.1">
    <property type="nucleotide sequence ID" value="NZ_UAPV01000001.1"/>
</dbReference>
<dbReference type="PANTHER" id="PTHR43692">
    <property type="entry name" value="UDP-N-ACETYLMURAMOYLALANINE--D-GLUTAMATE LIGASE"/>
    <property type="match status" value="1"/>
</dbReference>
<dbReference type="Gene3D" id="3.40.50.720">
    <property type="entry name" value="NAD(P)-binding Rossmann-like Domain"/>
    <property type="match status" value="1"/>
</dbReference>
<dbReference type="Pfam" id="PF21799">
    <property type="entry name" value="MurD-like_N"/>
    <property type="match status" value="1"/>
</dbReference>
<keyword evidence="7 8" id="KW-0132">Cell division</keyword>
<proteinExistence type="inferred from homology"/>
<keyword evidence="7 8" id="KW-0573">Peptidoglycan synthesis</keyword>
<comment type="function">
    <text evidence="7 8">Cell wall formation. Catalyzes the addition of glutamate to the nucleotide precursor UDP-N-acetylmuramoyl-L-alanine (UMA).</text>
</comment>
<feature type="domain" description="Mur ligase C-terminal" evidence="9">
    <location>
        <begin position="306"/>
        <end position="420"/>
    </location>
</feature>
<evidence type="ECO:0000256" key="6">
    <source>
        <dbReference type="ARBA" id="ARBA00022840"/>
    </source>
</evidence>
<dbReference type="GO" id="GO:0051301">
    <property type="term" value="P:cell division"/>
    <property type="evidence" value="ECO:0007669"/>
    <property type="project" value="UniProtKB-KW"/>
</dbReference>
<dbReference type="EMBL" id="UAPV01000001">
    <property type="protein sequence ID" value="SPT69354.1"/>
    <property type="molecule type" value="Genomic_DNA"/>
</dbReference>
<feature type="binding site" evidence="7">
    <location>
        <begin position="118"/>
        <end position="124"/>
    </location>
    <ligand>
        <name>ATP</name>
        <dbReference type="ChEBI" id="CHEBI:30616"/>
    </ligand>
</feature>
<evidence type="ECO:0000256" key="7">
    <source>
        <dbReference type="HAMAP-Rule" id="MF_00639"/>
    </source>
</evidence>
<dbReference type="SUPFAM" id="SSF51984">
    <property type="entry name" value="MurCD N-terminal domain"/>
    <property type="match status" value="1"/>
</dbReference>
<dbReference type="GO" id="GO:0071555">
    <property type="term" value="P:cell wall organization"/>
    <property type="evidence" value="ECO:0007669"/>
    <property type="project" value="UniProtKB-KW"/>
</dbReference>
<evidence type="ECO:0000256" key="8">
    <source>
        <dbReference type="RuleBase" id="RU003664"/>
    </source>
</evidence>
<dbReference type="GO" id="GO:0005524">
    <property type="term" value="F:ATP binding"/>
    <property type="evidence" value="ECO:0007669"/>
    <property type="project" value="UniProtKB-UniRule"/>
</dbReference>
<keyword evidence="12" id="KW-1185">Reference proteome</keyword>
<name>A0A2X0V4B0_9GAMM</name>
<dbReference type="UniPathway" id="UPA00219"/>
<dbReference type="GO" id="GO:0009252">
    <property type="term" value="P:peptidoglycan biosynthetic process"/>
    <property type="evidence" value="ECO:0007669"/>
    <property type="project" value="UniProtKB-UniRule"/>
</dbReference>
<dbReference type="InterPro" id="IPR036565">
    <property type="entry name" value="Mur-like_cat_sf"/>
</dbReference>
<evidence type="ECO:0000313" key="12">
    <source>
        <dbReference type="Proteomes" id="UP000250086"/>
    </source>
</evidence>
<evidence type="ECO:0000259" key="10">
    <source>
        <dbReference type="Pfam" id="PF08245"/>
    </source>
</evidence>
<dbReference type="Proteomes" id="UP000250086">
    <property type="component" value="Unassembled WGS sequence"/>
</dbReference>
<gene>
    <name evidence="7 11" type="primary">murD</name>
    <name evidence="11" type="ORF">NCTC13093_00723</name>
</gene>
<keyword evidence="6 7" id="KW-0067">ATP-binding</keyword>
<dbReference type="Pfam" id="PF08245">
    <property type="entry name" value="Mur_ligase_M"/>
    <property type="match status" value="1"/>
</dbReference>
<dbReference type="InterPro" id="IPR005762">
    <property type="entry name" value="MurD"/>
</dbReference>
<keyword evidence="5 7" id="KW-0547">Nucleotide-binding</keyword>
<sequence length="446" mass="48850">MNSKLNGKKIAVIGLGISNIAVVSYLLKHDLKHLAVFDTRYNPPHLEELPAGLDINLGPLDAKVLKEFDMIVISPGLPLYHDAFKAIVNDVEIIGDVELFARELNENKSKAKIVGITGSNGKSTVTALTGHMLSQAGLNVAVGANFGNAVFDILDDSIDVYVLELSSFELETTSSLHIDAGVILNVTEDHLDRYDGSIELYRQAKHRIFANTKNIIVNREDAGTYPKNAKYCASFGLDDKDYGRKVVGGVTYLTINGEEFIDTRELTIYGTHNELNVLAAMALCDCLGIDRQVQKSAVKSFIGLSHRCQLVRVLDGISFYNDSKATNVASAEAAIVGLSGKHKKGIILLAGGLGKGQDFTPLKRYLGREVKFMYCFGQDAKQLIDLNPEYTKGVLNMRQALNEAFMMASEDMAVLLSPACASFDQFKGYEERGRVFANMVNHLDSK</sequence>
<evidence type="ECO:0000256" key="5">
    <source>
        <dbReference type="ARBA" id="ARBA00022741"/>
    </source>
</evidence>
<dbReference type="NCBIfam" id="TIGR01087">
    <property type="entry name" value="murD"/>
    <property type="match status" value="1"/>
</dbReference>
<dbReference type="SUPFAM" id="SSF53623">
    <property type="entry name" value="MurD-like peptide ligases, catalytic domain"/>
    <property type="match status" value="1"/>
</dbReference>